<dbReference type="InterPro" id="IPR023631">
    <property type="entry name" value="Amidase_dom"/>
</dbReference>
<protein>
    <submittedName>
        <fullName evidence="3">Amidase</fullName>
    </submittedName>
</protein>
<feature type="chain" id="PRO_5045272697" evidence="1">
    <location>
        <begin position="28"/>
        <end position="505"/>
    </location>
</feature>
<keyword evidence="1" id="KW-0732">Signal</keyword>
<dbReference type="RefSeq" id="WP_096509422.1">
    <property type="nucleotide sequence ID" value="NZ_AP017423.2"/>
</dbReference>
<evidence type="ECO:0000313" key="4">
    <source>
        <dbReference type="Proteomes" id="UP000218595"/>
    </source>
</evidence>
<sequence>MDVTLNGCMKRLAGIALFSMAANAATAQPPAPETRLEYLSVDEINQRMDRGQLNAVTLVRHLLQRIERLDKNGPAINAIIELNPDALAMAESLDRERKGGYIRGPLHGIPVLLKDNIDTSDQMQTTAGSLAMVGEPAAQDAFIVQRLRAAGAVILGKTNLSEWAAFRDPGLPSGWSGRGGQTKNPHLLSGDPCGSSSGSAAAVAAGFAPLTVGTETSGSISCPASMNGVVGIKPTVGLLSRSGIIPVTHKLDTPGPMARTVRDAALLLNAMVGSDAADPVPRPQNLDTVDFTALLRPNALVGRRIGYPAKFDRSNLPLLTDPQFSKALELMQAAGATLIPVELIAPVSERVEEALHMGIKRDLPRYLATRTGVPAKTLEDLLLFNAPNSEGHNQDTLIAASKVVFDEQTYNQLWQKIQSENAAAIDQLLATHQLDALLSDVASPAMNVVPLAGYPGIMVPSGIDDDGVPTSVYFFGPRWSDARLLALAYGYEQVSHARRTPAFKP</sequence>
<evidence type="ECO:0000256" key="1">
    <source>
        <dbReference type="SAM" id="SignalP"/>
    </source>
</evidence>
<dbReference type="InterPro" id="IPR036928">
    <property type="entry name" value="AS_sf"/>
</dbReference>
<dbReference type="Proteomes" id="UP000218595">
    <property type="component" value="Chromosome"/>
</dbReference>
<reference evidence="3 4" key="1">
    <citation type="submission" date="2016-04" db="EMBL/GenBank/DDBJ databases">
        <title>Complete genome sequence of Pseudomonas sp. LAB-08 isolated from TCE contaminated aquifer soil.</title>
        <authorList>
            <person name="Dohra H."/>
            <person name="Suzuki K."/>
            <person name="Fatma A."/>
            <person name="Inuzuka Y."/>
            <person name="Honjo M."/>
            <person name="Tashiro Y."/>
            <person name="Futamata H."/>
        </authorList>
    </citation>
    <scope>NUCLEOTIDE SEQUENCE [LARGE SCALE GENOMIC DNA]</scope>
    <source>
        <strain evidence="3 4">LAB-08</strain>
    </source>
</reference>
<keyword evidence="4" id="KW-1185">Reference proteome</keyword>
<organism evidence="3 4">
    <name type="scientific">Pseudomonas izuensis</name>
    <dbReference type="NCBI Taxonomy" id="2684212"/>
    <lineage>
        <taxon>Bacteria</taxon>
        <taxon>Pseudomonadati</taxon>
        <taxon>Pseudomonadota</taxon>
        <taxon>Gammaproteobacteria</taxon>
        <taxon>Pseudomonadales</taxon>
        <taxon>Pseudomonadaceae</taxon>
        <taxon>Pseudomonas</taxon>
    </lineage>
</organism>
<evidence type="ECO:0000313" key="3">
    <source>
        <dbReference type="EMBL" id="BCX70100.1"/>
    </source>
</evidence>
<feature type="signal peptide" evidence="1">
    <location>
        <begin position="1"/>
        <end position="27"/>
    </location>
</feature>
<name>A0ABM7RW90_9PSED</name>
<proteinExistence type="predicted"/>
<dbReference type="Pfam" id="PF01425">
    <property type="entry name" value="Amidase"/>
    <property type="match status" value="1"/>
</dbReference>
<accession>A0ABM7RW90</accession>
<dbReference type="PANTHER" id="PTHR42678">
    <property type="entry name" value="AMIDASE"/>
    <property type="match status" value="1"/>
</dbReference>
<evidence type="ECO:0000259" key="2">
    <source>
        <dbReference type="Pfam" id="PF01425"/>
    </source>
</evidence>
<dbReference type="EMBL" id="AP017423">
    <property type="protein sequence ID" value="BCX70100.1"/>
    <property type="molecule type" value="Genomic_DNA"/>
</dbReference>
<dbReference type="SUPFAM" id="SSF75304">
    <property type="entry name" value="Amidase signature (AS) enzymes"/>
    <property type="match status" value="1"/>
</dbReference>
<dbReference type="PANTHER" id="PTHR42678:SF34">
    <property type="entry name" value="OS04G0183300 PROTEIN"/>
    <property type="match status" value="1"/>
</dbReference>
<dbReference type="Gene3D" id="3.90.1300.10">
    <property type="entry name" value="Amidase signature (AS) domain"/>
    <property type="match status" value="1"/>
</dbReference>
<gene>
    <name evidence="3" type="ORF">LAB08_R47660</name>
</gene>
<feature type="domain" description="Amidase" evidence="2">
    <location>
        <begin position="58"/>
        <end position="442"/>
    </location>
</feature>